<sequence length="198" mass="21488">MNTRTATNRILLALIGLVLLVGGLLALAGGLDLYRRWGLALPGGWPWSNPRGTLLDRAALTGLTDQFWWWLVPTVLLALLALWWLLGRRGQPDLEIPPPGGTTPDGGTTLDGGALADAIADDTARLPDVDRARARITGGARRPRALVAVTLTPRGAPMAVLRRLWSGPLRRAVHSTGWDALPAEARFRVARHRTRRAE</sequence>
<keyword evidence="2" id="KW-1185">Reference proteome</keyword>
<dbReference type="OrthoDB" id="4350374at2"/>
<dbReference type="RefSeq" id="WP_068692412.1">
    <property type="nucleotide sequence ID" value="NZ_CP063196.1"/>
</dbReference>
<accession>A0A399G8R2</accession>
<dbReference type="EMBL" id="CP063196">
    <property type="protein sequence ID" value="UOE20705.1"/>
    <property type="molecule type" value="Genomic_DNA"/>
</dbReference>
<dbReference type="Proteomes" id="UP000265719">
    <property type="component" value="Chromosome"/>
</dbReference>
<dbReference type="KEGG" id="thao:NI17_005745"/>
<evidence type="ECO:0000313" key="2">
    <source>
        <dbReference type="Proteomes" id="UP000265719"/>
    </source>
</evidence>
<reference evidence="1" key="1">
    <citation type="submission" date="2020-10" db="EMBL/GenBank/DDBJ databases">
        <title>De novo genome project of the cellulose decomposer Thermobifida halotolerans type strain.</title>
        <authorList>
            <person name="Nagy I."/>
            <person name="Horvath B."/>
            <person name="Kukolya J."/>
            <person name="Nagy I."/>
            <person name="Orsini M."/>
        </authorList>
    </citation>
    <scope>NUCLEOTIDE SEQUENCE</scope>
    <source>
        <strain evidence="1">DSM 44931</strain>
    </source>
</reference>
<proteinExistence type="predicted"/>
<dbReference type="AlphaFoldDB" id="A0A399G8R2"/>
<protein>
    <submittedName>
        <fullName evidence="1">Alkaline shock response membrane anchor protein AmaP</fullName>
    </submittedName>
</protein>
<name>A0A399G8R2_9ACTN</name>
<gene>
    <name evidence="1" type="ORF">NI17_005745</name>
</gene>
<organism evidence="1 2">
    <name type="scientific">Thermobifida halotolerans</name>
    <dbReference type="NCBI Taxonomy" id="483545"/>
    <lineage>
        <taxon>Bacteria</taxon>
        <taxon>Bacillati</taxon>
        <taxon>Actinomycetota</taxon>
        <taxon>Actinomycetes</taxon>
        <taxon>Streptosporangiales</taxon>
        <taxon>Nocardiopsidaceae</taxon>
        <taxon>Thermobifida</taxon>
    </lineage>
</organism>
<evidence type="ECO:0000313" key="1">
    <source>
        <dbReference type="EMBL" id="UOE20705.1"/>
    </source>
</evidence>